<dbReference type="GO" id="GO:0006513">
    <property type="term" value="P:protein monoubiquitination"/>
    <property type="evidence" value="ECO:0007669"/>
    <property type="project" value="TreeGrafter"/>
</dbReference>
<name>A0A9Q3DVK5_9BASI</name>
<dbReference type="InterPro" id="IPR019193">
    <property type="entry name" value="UBQ-conj_enz_E2-bd_prot"/>
</dbReference>
<dbReference type="AlphaFoldDB" id="A0A9Q3DVK5"/>
<keyword evidence="3" id="KW-1185">Reference proteome</keyword>
<dbReference type="GO" id="GO:0000209">
    <property type="term" value="P:protein polyubiquitination"/>
    <property type="evidence" value="ECO:0007669"/>
    <property type="project" value="TreeGrafter"/>
</dbReference>
<dbReference type="GO" id="GO:0031624">
    <property type="term" value="F:ubiquitin conjugating enzyme binding"/>
    <property type="evidence" value="ECO:0007669"/>
    <property type="project" value="TreeGrafter"/>
</dbReference>
<dbReference type="Pfam" id="PF09814">
    <property type="entry name" value="HECT_2"/>
    <property type="match status" value="1"/>
</dbReference>
<dbReference type="GO" id="GO:0061630">
    <property type="term" value="F:ubiquitin protein ligase activity"/>
    <property type="evidence" value="ECO:0007669"/>
    <property type="project" value="TreeGrafter"/>
</dbReference>
<dbReference type="GO" id="GO:0051865">
    <property type="term" value="P:protein autoubiquitination"/>
    <property type="evidence" value="ECO:0007669"/>
    <property type="project" value="TreeGrafter"/>
</dbReference>
<gene>
    <name evidence="2" type="ORF">O181_047208</name>
</gene>
<dbReference type="GO" id="GO:0005829">
    <property type="term" value="C:cytosol"/>
    <property type="evidence" value="ECO:0007669"/>
    <property type="project" value="TreeGrafter"/>
</dbReference>
<accession>A0A9Q3DVK5</accession>
<proteinExistence type="predicted"/>
<comment type="caution">
    <text evidence="2">The sequence shown here is derived from an EMBL/GenBank/DDBJ whole genome shotgun (WGS) entry which is preliminary data.</text>
</comment>
<evidence type="ECO:0000313" key="2">
    <source>
        <dbReference type="EMBL" id="MBW0507493.1"/>
    </source>
</evidence>
<sequence length="630" mass="71564">MISDLESVMLAVERLNDIRPPELDRQRSDGSSNESENQLLNQIHQISSRRLENQRAELPSHSIIFSSAPLASSLIRKNNSNLESSSNEIINHQDLNNLITSSNQNPSHQELSSLVDTHHHFLNHKSIHHLNSSIHHHQQPPVRPSNSLLNIPSSSHLSTLSESSDHDSSKIDEDDHDQDNEASSLLVIVLSKACVLQSVTWLGFRHISDASKNGLVTNQWRWASEEQVWIGKLTIWLWYDGLSDFKLSQENVNVQGINNIIIIEVESEKIEIDVGVQVKEKACFVQIKGNNTIEIGMSTIKPTGDISQAEDLKFQDIFGLTTLRDNGIGEICCGNCGNGLLHGLDEAKIKWFALPSEHWQEFVEYWICHEDTKLKSSNQTPNGVLRKPDSGEGFIGHSFIEFSLAWFHRIAHQLNKPLGWKKRSRQSIVGGLGAELIECSNCLMSLGEEMSGGSEDTKDGLIRFYKRAIVNRFGSNELMMTEQQIKLKGGRWFEKSIVEEIFRLLESEGVYKILIQPAQIDRDCTAGAIEDQIGIWMFCRMVYINSDSLKKRTKRTKLLYTLLPKTEPEVIQAWSDDSQIGKIELPNDQIQKLKNHLDVNQIERFSFSSVKEGKIFNHQKWLNIYNVSYL</sequence>
<feature type="region of interest" description="Disordered" evidence="1">
    <location>
        <begin position="155"/>
        <end position="177"/>
    </location>
</feature>
<dbReference type="Proteomes" id="UP000765509">
    <property type="component" value="Unassembled WGS sequence"/>
</dbReference>
<reference evidence="2" key="1">
    <citation type="submission" date="2021-03" db="EMBL/GenBank/DDBJ databases">
        <title>Draft genome sequence of rust myrtle Austropuccinia psidii MF-1, a brazilian biotype.</title>
        <authorList>
            <person name="Quecine M.C."/>
            <person name="Pachon D.M.R."/>
            <person name="Bonatelli M.L."/>
            <person name="Correr F.H."/>
            <person name="Franceschini L.M."/>
            <person name="Leite T.F."/>
            <person name="Margarido G.R.A."/>
            <person name="Almeida C.A."/>
            <person name="Ferrarezi J.A."/>
            <person name="Labate C.A."/>
        </authorList>
    </citation>
    <scope>NUCLEOTIDE SEQUENCE</scope>
    <source>
        <strain evidence="2">MF-1</strain>
    </source>
</reference>
<evidence type="ECO:0000313" key="3">
    <source>
        <dbReference type="Proteomes" id="UP000765509"/>
    </source>
</evidence>
<dbReference type="OrthoDB" id="2495233at2759"/>
<dbReference type="GO" id="GO:0005634">
    <property type="term" value="C:nucleus"/>
    <property type="evidence" value="ECO:0007669"/>
    <property type="project" value="TreeGrafter"/>
</dbReference>
<evidence type="ECO:0008006" key="4">
    <source>
        <dbReference type="Google" id="ProtNLM"/>
    </source>
</evidence>
<dbReference type="EMBL" id="AVOT02019744">
    <property type="protein sequence ID" value="MBW0507493.1"/>
    <property type="molecule type" value="Genomic_DNA"/>
</dbReference>
<organism evidence="2 3">
    <name type="scientific">Austropuccinia psidii MF-1</name>
    <dbReference type="NCBI Taxonomy" id="1389203"/>
    <lineage>
        <taxon>Eukaryota</taxon>
        <taxon>Fungi</taxon>
        <taxon>Dikarya</taxon>
        <taxon>Basidiomycota</taxon>
        <taxon>Pucciniomycotina</taxon>
        <taxon>Pucciniomycetes</taxon>
        <taxon>Pucciniales</taxon>
        <taxon>Sphaerophragmiaceae</taxon>
        <taxon>Austropuccinia</taxon>
    </lineage>
</organism>
<dbReference type="PANTHER" id="PTHR31531">
    <property type="entry name" value="E3 UBIQUITIN-PROTEIN LIGASE E3D FAMILY MEMBER"/>
    <property type="match status" value="1"/>
</dbReference>
<feature type="compositionally biased region" description="Basic and acidic residues" evidence="1">
    <location>
        <begin position="163"/>
        <end position="173"/>
    </location>
</feature>
<dbReference type="GO" id="GO:0000151">
    <property type="term" value="C:ubiquitin ligase complex"/>
    <property type="evidence" value="ECO:0007669"/>
    <property type="project" value="TreeGrafter"/>
</dbReference>
<evidence type="ECO:0000256" key="1">
    <source>
        <dbReference type="SAM" id="MobiDB-lite"/>
    </source>
</evidence>
<protein>
    <recommendedName>
        <fullName evidence="4">HECT domain-containing protein</fullName>
    </recommendedName>
</protein>
<dbReference type="GO" id="GO:0043161">
    <property type="term" value="P:proteasome-mediated ubiquitin-dependent protein catabolic process"/>
    <property type="evidence" value="ECO:0007669"/>
    <property type="project" value="TreeGrafter"/>
</dbReference>
<dbReference type="GO" id="GO:0030332">
    <property type="term" value="F:cyclin binding"/>
    <property type="evidence" value="ECO:0007669"/>
    <property type="project" value="TreeGrafter"/>
</dbReference>
<dbReference type="PANTHER" id="PTHR31531:SF2">
    <property type="entry name" value="E3 UBIQUITIN-PROTEIN LIGASE E3D"/>
    <property type="match status" value="1"/>
</dbReference>